<comment type="similarity">
    <text evidence="2">Belongs to the bile acid:sodium symporter (BASS) (TC 2.A.28) family.</text>
</comment>
<feature type="transmembrane region" description="Helical" evidence="7">
    <location>
        <begin position="197"/>
        <end position="218"/>
    </location>
</feature>
<evidence type="ECO:0000313" key="9">
    <source>
        <dbReference type="EMBL" id="ORY29586.1"/>
    </source>
</evidence>
<evidence type="ECO:0000256" key="2">
    <source>
        <dbReference type="ARBA" id="ARBA00006528"/>
    </source>
</evidence>
<feature type="compositionally biased region" description="Basic and acidic residues" evidence="6">
    <location>
        <begin position="794"/>
        <end position="809"/>
    </location>
</feature>
<feature type="compositionally biased region" description="Basic and acidic residues" evidence="6">
    <location>
        <begin position="632"/>
        <end position="644"/>
    </location>
</feature>
<dbReference type="Gene3D" id="1.20.1530.20">
    <property type="match status" value="1"/>
</dbReference>
<dbReference type="CDD" id="cd06174">
    <property type="entry name" value="MFS"/>
    <property type="match status" value="1"/>
</dbReference>
<evidence type="ECO:0000256" key="1">
    <source>
        <dbReference type="ARBA" id="ARBA00004141"/>
    </source>
</evidence>
<dbReference type="InterPro" id="IPR002657">
    <property type="entry name" value="BilAc:Na_symport/Acr3"/>
</dbReference>
<evidence type="ECO:0000256" key="6">
    <source>
        <dbReference type="SAM" id="MobiDB-lite"/>
    </source>
</evidence>
<dbReference type="Proteomes" id="UP000193920">
    <property type="component" value="Unassembled WGS sequence"/>
</dbReference>
<keyword evidence="10" id="KW-1185">Reference proteome</keyword>
<keyword evidence="5 7" id="KW-0472">Membrane</keyword>
<protein>
    <submittedName>
        <fullName evidence="9">Uncharacterized protein</fullName>
    </submittedName>
</protein>
<feature type="signal peptide" evidence="8">
    <location>
        <begin position="1"/>
        <end position="18"/>
    </location>
</feature>
<feature type="transmembrane region" description="Helical" evidence="7">
    <location>
        <begin position="295"/>
        <end position="318"/>
    </location>
</feature>
<evidence type="ECO:0000256" key="7">
    <source>
        <dbReference type="SAM" id="Phobius"/>
    </source>
</evidence>
<dbReference type="PANTHER" id="PTHR10361:SF28">
    <property type="entry name" value="P3 PROTEIN-RELATED"/>
    <property type="match status" value="1"/>
</dbReference>
<feature type="transmembrane region" description="Helical" evidence="7">
    <location>
        <begin position="330"/>
        <end position="346"/>
    </location>
</feature>
<dbReference type="InterPro" id="IPR004710">
    <property type="entry name" value="Bilac:Na_transpt"/>
</dbReference>
<organism evidence="9 10">
    <name type="scientific">Neocallimastix californiae</name>
    <dbReference type="NCBI Taxonomy" id="1754190"/>
    <lineage>
        <taxon>Eukaryota</taxon>
        <taxon>Fungi</taxon>
        <taxon>Fungi incertae sedis</taxon>
        <taxon>Chytridiomycota</taxon>
        <taxon>Chytridiomycota incertae sedis</taxon>
        <taxon>Neocallimastigomycetes</taxon>
        <taxon>Neocallimastigales</taxon>
        <taxon>Neocallimastigaceae</taxon>
        <taxon>Neocallimastix</taxon>
    </lineage>
</organism>
<evidence type="ECO:0000256" key="8">
    <source>
        <dbReference type="SAM" id="SignalP"/>
    </source>
</evidence>
<feature type="transmembrane region" description="Helical" evidence="7">
    <location>
        <begin position="423"/>
        <end position="445"/>
    </location>
</feature>
<feature type="transmembrane region" description="Helical" evidence="7">
    <location>
        <begin position="230"/>
        <end position="251"/>
    </location>
</feature>
<dbReference type="OrthoDB" id="203097at2759"/>
<feature type="chain" id="PRO_5012101470" evidence="8">
    <location>
        <begin position="19"/>
        <end position="1294"/>
    </location>
</feature>
<keyword evidence="4 7" id="KW-1133">Transmembrane helix</keyword>
<feature type="transmembrane region" description="Helical" evidence="7">
    <location>
        <begin position="258"/>
        <end position="283"/>
    </location>
</feature>
<evidence type="ECO:0000256" key="4">
    <source>
        <dbReference type="ARBA" id="ARBA00022989"/>
    </source>
</evidence>
<comment type="caution">
    <text evidence="9">The sequence shown here is derived from an EMBL/GenBank/DDBJ whole genome shotgun (WGS) entry which is preliminary data.</text>
</comment>
<proteinExistence type="inferred from homology"/>
<accession>A0A1Y2B4D9</accession>
<reference evidence="9 10" key="1">
    <citation type="submission" date="2016-08" db="EMBL/GenBank/DDBJ databases">
        <title>A Parts List for Fungal Cellulosomes Revealed by Comparative Genomics.</title>
        <authorList>
            <consortium name="DOE Joint Genome Institute"/>
            <person name="Haitjema C.H."/>
            <person name="Gilmore S.P."/>
            <person name="Henske J.K."/>
            <person name="Solomon K.V."/>
            <person name="De Groot R."/>
            <person name="Kuo A."/>
            <person name="Mondo S.J."/>
            <person name="Salamov A.A."/>
            <person name="Labutti K."/>
            <person name="Zhao Z."/>
            <person name="Chiniquy J."/>
            <person name="Barry K."/>
            <person name="Brewer H.M."/>
            <person name="Purvine S.O."/>
            <person name="Wright A.T."/>
            <person name="Boxma B."/>
            <person name="Van Alen T."/>
            <person name="Hackstein J.H."/>
            <person name="Baker S.E."/>
            <person name="Grigoriev I.V."/>
            <person name="O'Malley M.A."/>
        </authorList>
    </citation>
    <scope>NUCLEOTIDE SEQUENCE [LARGE SCALE GENOMIC DNA]</scope>
    <source>
        <strain evidence="9 10">G1</strain>
    </source>
</reference>
<evidence type="ECO:0000256" key="3">
    <source>
        <dbReference type="ARBA" id="ARBA00022692"/>
    </source>
</evidence>
<feature type="compositionally biased region" description="Basic and acidic residues" evidence="6">
    <location>
        <begin position="765"/>
        <end position="782"/>
    </location>
</feature>
<feature type="region of interest" description="Disordered" evidence="6">
    <location>
        <begin position="625"/>
        <end position="644"/>
    </location>
</feature>
<gene>
    <name evidence="9" type="ORF">LY90DRAFT_673917</name>
</gene>
<keyword evidence="3 7" id="KW-0812">Transmembrane</keyword>
<comment type="subcellular location">
    <subcellularLocation>
        <location evidence="1">Membrane</location>
        <topology evidence="1">Multi-pass membrane protein</topology>
    </subcellularLocation>
</comment>
<evidence type="ECO:0000313" key="10">
    <source>
        <dbReference type="Proteomes" id="UP000193920"/>
    </source>
</evidence>
<dbReference type="PANTHER" id="PTHR10361">
    <property type="entry name" value="SODIUM-BILE ACID COTRANSPORTER"/>
    <property type="match status" value="1"/>
</dbReference>
<evidence type="ECO:0000256" key="5">
    <source>
        <dbReference type="ARBA" id="ARBA00023136"/>
    </source>
</evidence>
<dbReference type="GO" id="GO:0016020">
    <property type="term" value="C:membrane"/>
    <property type="evidence" value="ECO:0007669"/>
    <property type="project" value="UniProtKB-SubCell"/>
</dbReference>
<feature type="region of interest" description="Disordered" evidence="6">
    <location>
        <begin position="710"/>
        <end position="732"/>
    </location>
</feature>
<feature type="transmembrane region" description="Helical" evidence="7">
    <location>
        <begin position="166"/>
        <end position="185"/>
    </location>
</feature>
<keyword evidence="8" id="KW-0732">Signal</keyword>
<feature type="transmembrane region" description="Helical" evidence="7">
    <location>
        <begin position="358"/>
        <end position="378"/>
    </location>
</feature>
<feature type="region of interest" description="Disordered" evidence="6">
    <location>
        <begin position="758"/>
        <end position="818"/>
    </location>
</feature>
<name>A0A1Y2B4D9_9FUNG</name>
<sequence length="1294" mass="143237">MNQVNILLLLLLFKSSYALFYRSNSDEIVEISLNAICMDTHKILLGQQDVELAIKLDQVPSFPINITFISNNNYNNFDVVPKSIFFDGEYTSIKLNNNTSINVKNDNIIRDKEKSVTKNFKLKSKNAGSSHLSFNIQSNGNNIKLDEILSDKLDITVNPSTYSTNIILMVSTAMFVFSIGLSLSGNTLRGLFHRDRIPPILCGLICQFIAVPLISLIIPKLFRQNDIQVLSVFMVGISPSSIIAPIFTYYLGGDRALAVSLCLISTILGSGVYVVYIYLYFLFIPRSLELTAFPYEYVVFIVIYCLVPLLFGSLLLHFKPLWASWLKKGTTFWGAVIIITTLVVSLKDAGSVFLSQWSIYFISIILTSLSFGISVAMSKIFVLDSKKARAICMNTALPNIPLAITIIQVYINPCCSQILSAFPLFHTFWMLIEAIIIGVVMYIFFPAIETINETSEQVINNNLPNTIGNTEGLTIITPAMDDDDDDNEMKSNNVLNEFKTKTNKKRDSYLKRNISNSTLGLIGRDANDPNIEYIDEITSNGDDDSITSDTNLSNLVIPTTNLANNNVVSKKSNYLINNNSKNTEATDDDNINSKYLSPHSIQTSKILTISSKNKKAEIENDKNNINASSDIENPKFKKQKGNDSLEFDGIKKSDINSHSFQVGNKITSLNNENEKYEDKDNKRSISSTTATKNPEILKINEILNNITGNRFNSNNSIPSTSASTSTTPTPSINSIVTKTKKSNAKSIANSYISNTGTLRHTKTSSTRDKDNIIVDNNSDKNTIKNKSKVISNINRKESDDDNDDNKIQSDSELNMTPNFSVNESINLSIISEASQNSTVIPNSLNIDTSKNKNKPSLESIQSYSESLYSAIDTPDSEHSNSLSSIGNTTISPYNLNANSLLSSDIGNSYLKNYSKNNTLNSNDDNNTSLASKVFGMSKSQAVSCVPEPINIGKLKNKNKEEVQCNNSAPLSSVSINNSIKDIDISASNSNRIADPNGKEVESNNTIKKNSKSININNNGNNKSQSKSNLLRTTFFNNQQHLDQSSSSPSDDKLKLSIPKKSYSTVETNEVNSAKTFCTTKTNFSSPYSSEPSAKDTSTKLKQVDVIPSPPVYQNSLDVPKSYISPYLTKHSKSNSTDEALINKGNLINHHRYKSSTTSFFNSLDDSLDLQSCTDSVKDLELPDPSKSNPQPSVLAALDNVSIATNKRSSYSSALTSPFSKLKINSTTEPEEYSISQPPEINIDNVNITNESKFNPQRVSLISSMSYTTYKSCQTDQTEISEYQDCIDETKKNNY</sequence>
<dbReference type="EMBL" id="MCOG01000179">
    <property type="protein sequence ID" value="ORY29586.1"/>
    <property type="molecule type" value="Genomic_DNA"/>
</dbReference>
<dbReference type="InterPro" id="IPR038770">
    <property type="entry name" value="Na+/solute_symporter_sf"/>
</dbReference>
<dbReference type="Pfam" id="PF01758">
    <property type="entry name" value="SBF"/>
    <property type="match status" value="1"/>
</dbReference>